<keyword evidence="3" id="KW-1185">Reference proteome</keyword>
<comment type="caution">
    <text evidence="2">The sequence shown here is derived from an EMBL/GenBank/DDBJ whole genome shotgun (WGS) entry which is preliminary data.</text>
</comment>
<dbReference type="InterPro" id="IPR036380">
    <property type="entry name" value="Isochorismatase-like_sf"/>
</dbReference>
<reference evidence="2 3" key="1">
    <citation type="submission" date="2021-03" db="EMBL/GenBank/DDBJ databases">
        <title>Genomic Encyclopedia of Type Strains, Phase IV (KMG-IV): sequencing the most valuable type-strain genomes for metagenomic binning, comparative biology and taxonomic classification.</title>
        <authorList>
            <person name="Goeker M."/>
        </authorList>
    </citation>
    <scope>NUCLEOTIDE SEQUENCE [LARGE SCALE GENOMIC DNA]</scope>
    <source>
        <strain evidence="2 3">DSM 26048</strain>
    </source>
</reference>
<feature type="compositionally biased region" description="Basic and acidic residues" evidence="1">
    <location>
        <begin position="119"/>
        <end position="130"/>
    </location>
</feature>
<sequence length="292" mass="34240">MKFNINLEYTPISPVADLPFTESSLSRRISPYVLDTDEIGIALVDIWNIGWENGPCIPELGYELSTERGISHANRKRQIIEEIICPTVNELRKSGVQIFHCNHAFFLEKYPQWNYSTTQEERDSLNKPKNEQTNSSEKPNTEDDIFPPRDWVHFWQGKHSNEINNWEWLKQNDKVYEFIDIPDPAKPQEGDLLVFHHVQFHRLLTERKIKVLFYMGFETDICVQFSDCGMKFMSSYGYMCNILRDCTTTFEVAETLNGLWKTRVHIANIENKWGYSTTSQALIESIRKSERD</sequence>
<proteinExistence type="predicted"/>
<dbReference type="Proteomes" id="UP001519287">
    <property type="component" value="Unassembled WGS sequence"/>
</dbReference>
<protein>
    <submittedName>
        <fullName evidence="2">Nicotinamidase-related amidase</fullName>
    </submittedName>
</protein>
<dbReference type="SUPFAM" id="SSF52499">
    <property type="entry name" value="Isochorismatase-like hydrolases"/>
    <property type="match status" value="1"/>
</dbReference>
<evidence type="ECO:0000313" key="3">
    <source>
        <dbReference type="Proteomes" id="UP001519287"/>
    </source>
</evidence>
<name>A0ABS4J3F2_9BACL</name>
<evidence type="ECO:0000313" key="2">
    <source>
        <dbReference type="EMBL" id="MBP1994338.1"/>
    </source>
</evidence>
<dbReference type="RefSeq" id="WP_209976181.1">
    <property type="nucleotide sequence ID" value="NZ_JAGGLB010000025.1"/>
</dbReference>
<organism evidence="2 3">
    <name type="scientific">Paenibacillus eucommiae</name>
    <dbReference type="NCBI Taxonomy" id="1355755"/>
    <lineage>
        <taxon>Bacteria</taxon>
        <taxon>Bacillati</taxon>
        <taxon>Bacillota</taxon>
        <taxon>Bacilli</taxon>
        <taxon>Bacillales</taxon>
        <taxon>Paenibacillaceae</taxon>
        <taxon>Paenibacillus</taxon>
    </lineage>
</organism>
<dbReference type="EMBL" id="JAGGLB010000025">
    <property type="protein sequence ID" value="MBP1994338.1"/>
    <property type="molecule type" value="Genomic_DNA"/>
</dbReference>
<evidence type="ECO:0000256" key="1">
    <source>
        <dbReference type="SAM" id="MobiDB-lite"/>
    </source>
</evidence>
<feature type="region of interest" description="Disordered" evidence="1">
    <location>
        <begin position="118"/>
        <end position="144"/>
    </location>
</feature>
<gene>
    <name evidence="2" type="ORF">J2Z66_005974</name>
</gene>
<dbReference type="Gene3D" id="3.40.50.850">
    <property type="entry name" value="Isochorismatase-like"/>
    <property type="match status" value="1"/>
</dbReference>
<accession>A0ABS4J3F2</accession>